<feature type="compositionally biased region" description="Basic residues" evidence="1">
    <location>
        <begin position="1"/>
        <end position="10"/>
    </location>
</feature>
<feature type="region of interest" description="Disordered" evidence="1">
    <location>
        <begin position="1"/>
        <end position="51"/>
    </location>
</feature>
<keyword evidence="3" id="KW-1185">Reference proteome</keyword>
<protein>
    <submittedName>
        <fullName evidence="2">CLUMA_CG011368, isoform A</fullName>
    </submittedName>
</protein>
<dbReference type="OrthoDB" id="10041151at2759"/>
<evidence type="ECO:0000313" key="3">
    <source>
        <dbReference type="Proteomes" id="UP000183832"/>
    </source>
</evidence>
<organism evidence="2 3">
    <name type="scientific">Clunio marinus</name>
    <dbReference type="NCBI Taxonomy" id="568069"/>
    <lineage>
        <taxon>Eukaryota</taxon>
        <taxon>Metazoa</taxon>
        <taxon>Ecdysozoa</taxon>
        <taxon>Arthropoda</taxon>
        <taxon>Hexapoda</taxon>
        <taxon>Insecta</taxon>
        <taxon>Pterygota</taxon>
        <taxon>Neoptera</taxon>
        <taxon>Endopterygota</taxon>
        <taxon>Diptera</taxon>
        <taxon>Nematocera</taxon>
        <taxon>Chironomoidea</taxon>
        <taxon>Chironomidae</taxon>
        <taxon>Clunio</taxon>
    </lineage>
</organism>
<dbReference type="EMBL" id="CVRI01000047">
    <property type="protein sequence ID" value="CRK97999.1"/>
    <property type="molecule type" value="Genomic_DNA"/>
</dbReference>
<dbReference type="AlphaFoldDB" id="A0A1J1ICJ0"/>
<reference evidence="2 3" key="1">
    <citation type="submission" date="2015-04" db="EMBL/GenBank/DDBJ databases">
        <authorList>
            <person name="Syromyatnikov M.Y."/>
            <person name="Popov V.N."/>
        </authorList>
    </citation>
    <scope>NUCLEOTIDE SEQUENCE [LARGE SCALE GENOMIC DNA]</scope>
</reference>
<evidence type="ECO:0000256" key="1">
    <source>
        <dbReference type="SAM" id="MobiDB-lite"/>
    </source>
</evidence>
<dbReference type="Proteomes" id="UP000183832">
    <property type="component" value="Unassembled WGS sequence"/>
</dbReference>
<proteinExistence type="predicted"/>
<feature type="compositionally biased region" description="Polar residues" evidence="1">
    <location>
        <begin position="16"/>
        <end position="47"/>
    </location>
</feature>
<evidence type="ECO:0000313" key="2">
    <source>
        <dbReference type="EMBL" id="CRK97999.1"/>
    </source>
</evidence>
<accession>A0A1J1ICJ0</accession>
<dbReference type="STRING" id="568069.A0A1J1ICJ0"/>
<sequence length="238" mass="26714">MPRGNRKSHTMKTDENQQNTMSTATTSSPQEMTSAGSDVTPTQNSAGENFKKPHLKLFNCLMKPSLSLTSLPPQSPKETSDETQSVERPYNSLKKKRDGEKELWRRSWESQNSISTTTSHTGTSGGKNGNDFWAAYNFIMDTNLIDSCREASGETNKTTNDDTSDFNSLRNSSNQMIHFDASRSQGSTTDPRRLRRWLREMEAIVSKMPSITEAMKLNLNELKKFSLESAVNLATELD</sequence>
<name>A0A1J1ICJ0_9DIPT</name>
<feature type="compositionally biased region" description="Basic and acidic residues" evidence="1">
    <location>
        <begin position="97"/>
        <end position="108"/>
    </location>
</feature>
<feature type="region of interest" description="Disordered" evidence="1">
    <location>
        <begin position="67"/>
        <end position="126"/>
    </location>
</feature>
<gene>
    <name evidence="2" type="ORF">CLUMA_CG011368</name>
</gene>